<evidence type="ECO:0000313" key="2">
    <source>
        <dbReference type="EMBL" id="SDK18649.1"/>
    </source>
</evidence>
<dbReference type="STRING" id="890420.SAMN05216226_1362"/>
<keyword evidence="2" id="KW-0255">Endonuclease</keyword>
<accession>A0A1G8ZU45</accession>
<dbReference type="GO" id="GO:0004527">
    <property type="term" value="F:exonuclease activity"/>
    <property type="evidence" value="ECO:0007669"/>
    <property type="project" value="UniProtKB-KW"/>
</dbReference>
<dbReference type="Gene3D" id="3.60.10.10">
    <property type="entry name" value="Endonuclease/exonuclease/phosphatase"/>
    <property type="match status" value="1"/>
</dbReference>
<dbReference type="SUPFAM" id="SSF56219">
    <property type="entry name" value="DNase I-like"/>
    <property type="match status" value="1"/>
</dbReference>
<reference evidence="2 3" key="1">
    <citation type="submission" date="2016-10" db="EMBL/GenBank/DDBJ databases">
        <authorList>
            <person name="de Groot N.N."/>
        </authorList>
    </citation>
    <scope>NUCLEOTIDE SEQUENCE [LARGE SCALE GENOMIC DNA]</scope>
    <source>
        <strain evidence="2 3">IBRC-M10015</strain>
    </source>
</reference>
<dbReference type="GO" id="GO:0004519">
    <property type="term" value="F:endonuclease activity"/>
    <property type="evidence" value="ECO:0007669"/>
    <property type="project" value="UniProtKB-KW"/>
</dbReference>
<keyword evidence="2" id="KW-0378">Hydrolase</keyword>
<dbReference type="InterPro" id="IPR036691">
    <property type="entry name" value="Endo/exonu/phosph_ase_sf"/>
</dbReference>
<dbReference type="RefSeq" id="WP_092704919.1">
    <property type="nucleotide sequence ID" value="NZ_FNFC01000036.1"/>
</dbReference>
<dbReference type="EMBL" id="FNFC01000036">
    <property type="protein sequence ID" value="SDK18649.1"/>
    <property type="molecule type" value="Genomic_DNA"/>
</dbReference>
<evidence type="ECO:0000259" key="1">
    <source>
        <dbReference type="Pfam" id="PF03372"/>
    </source>
</evidence>
<dbReference type="AlphaFoldDB" id="A0A1G8ZU45"/>
<keyword evidence="2" id="KW-0540">Nuclease</keyword>
<name>A0A1G8ZU45_9EURY</name>
<dbReference type="Pfam" id="PF03372">
    <property type="entry name" value="Exo_endo_phos"/>
    <property type="match status" value="1"/>
</dbReference>
<keyword evidence="3" id="KW-1185">Reference proteome</keyword>
<dbReference type="InterPro" id="IPR005135">
    <property type="entry name" value="Endo/exonuclease/phosphatase"/>
</dbReference>
<protein>
    <submittedName>
        <fullName evidence="2">Endonuclease/Exonuclease/phosphatase family protein</fullName>
    </submittedName>
</protein>
<dbReference type="OrthoDB" id="262043at2157"/>
<gene>
    <name evidence="2" type="ORF">SAMN05216226_1362</name>
</gene>
<proteinExistence type="predicted"/>
<sequence>MVTVVTWNCSQAFRRKKDHVLQAYNPDILVIQECENPAVYGDWGEFSDWVWDGNDDTRGIGIFARNGIELTEEHGNNRASIAAETSSPVDVIGVWTKNDATNPANRYISQAYTALKKYDDWLDEDTLVVGDFNWNATFPQSPHLEPLQHDFTETIQLLQAHNLTSAYHATTGCGFGEEHDPTYYARNRSWNGRNEETGALYHTDYVFLNTDLVPAITDVQLGTKQDWVYNWDGCSDHVPVRVTLECHDSQ</sequence>
<keyword evidence="2" id="KW-0269">Exonuclease</keyword>
<dbReference type="Proteomes" id="UP000198856">
    <property type="component" value="Unassembled WGS sequence"/>
</dbReference>
<organism evidence="2 3">
    <name type="scientific">Halovenus aranensis</name>
    <dbReference type="NCBI Taxonomy" id="890420"/>
    <lineage>
        <taxon>Archaea</taxon>
        <taxon>Methanobacteriati</taxon>
        <taxon>Methanobacteriota</taxon>
        <taxon>Stenosarchaea group</taxon>
        <taxon>Halobacteria</taxon>
        <taxon>Halobacteriales</taxon>
        <taxon>Haloarculaceae</taxon>
        <taxon>Halovenus</taxon>
    </lineage>
</organism>
<feature type="domain" description="Endonuclease/exonuclease/phosphatase" evidence="1">
    <location>
        <begin position="6"/>
        <end position="237"/>
    </location>
</feature>
<evidence type="ECO:0000313" key="3">
    <source>
        <dbReference type="Proteomes" id="UP000198856"/>
    </source>
</evidence>